<evidence type="ECO:0000313" key="3">
    <source>
        <dbReference type="Proteomes" id="UP000222366"/>
    </source>
</evidence>
<evidence type="ECO:0000256" key="1">
    <source>
        <dbReference type="SAM" id="SignalP"/>
    </source>
</evidence>
<gene>
    <name evidence="2" type="ORF">Xsto_01922</name>
</gene>
<dbReference type="SUPFAM" id="SSF50630">
    <property type="entry name" value="Acid proteases"/>
    <property type="match status" value="1"/>
</dbReference>
<dbReference type="GO" id="GO:0004190">
    <property type="term" value="F:aspartic-type endopeptidase activity"/>
    <property type="evidence" value="ECO:0007669"/>
    <property type="project" value="InterPro"/>
</dbReference>
<evidence type="ECO:0008006" key="4">
    <source>
        <dbReference type="Google" id="ProtNLM"/>
    </source>
</evidence>
<dbReference type="PROSITE" id="PS00141">
    <property type="entry name" value="ASP_PROTEASE"/>
    <property type="match status" value="1"/>
</dbReference>
<dbReference type="InterPro" id="IPR001969">
    <property type="entry name" value="Aspartic_peptidase_AS"/>
</dbReference>
<dbReference type="Proteomes" id="UP000222366">
    <property type="component" value="Unassembled WGS sequence"/>
</dbReference>
<dbReference type="EMBL" id="NJAJ01000015">
    <property type="protein sequence ID" value="PHM65564.1"/>
    <property type="molecule type" value="Genomic_DNA"/>
</dbReference>
<feature type="signal peptide" evidence="1">
    <location>
        <begin position="1"/>
        <end position="25"/>
    </location>
</feature>
<keyword evidence="1" id="KW-0732">Signal</keyword>
<dbReference type="AlphaFoldDB" id="A0A2D0KQ64"/>
<reference evidence="2 3" key="1">
    <citation type="journal article" date="2017" name="Nat. Microbiol.">
        <title>Natural product diversity associated with the nematode symbionts Photorhabdus and Xenorhabdus.</title>
        <authorList>
            <person name="Tobias N.J."/>
            <person name="Wolff H."/>
            <person name="Djahanschiri B."/>
            <person name="Grundmann F."/>
            <person name="Kronenwerth M."/>
            <person name="Shi Y.M."/>
            <person name="Simonyi S."/>
            <person name="Grun P."/>
            <person name="Shapiro-Ilan D."/>
            <person name="Pidot S.J."/>
            <person name="Stinear T.P."/>
            <person name="Ebersberger I."/>
            <person name="Bode H.B."/>
        </authorList>
    </citation>
    <scope>NUCLEOTIDE SEQUENCE [LARGE SCALE GENOMIC DNA]</scope>
    <source>
        <strain evidence="2 3">DSM 17904</strain>
    </source>
</reference>
<proteinExistence type="predicted"/>
<evidence type="ECO:0000313" key="2">
    <source>
        <dbReference type="EMBL" id="PHM65564.1"/>
    </source>
</evidence>
<dbReference type="Gene3D" id="2.40.70.10">
    <property type="entry name" value="Acid Proteases"/>
    <property type="match status" value="2"/>
</dbReference>
<name>A0A2D0KQ64_9GAMM</name>
<feature type="chain" id="PRO_5012722771" description="Aspartyl protease" evidence="1">
    <location>
        <begin position="26"/>
        <end position="304"/>
    </location>
</feature>
<protein>
    <recommendedName>
        <fullName evidence="4">Aspartyl protease</fullName>
    </recommendedName>
</protein>
<keyword evidence="3" id="KW-1185">Reference proteome</keyword>
<sequence length="304" mass="34353">MIRFNYWLSTLSFFALAILSNNSIANNSIDNLEKPITLKLSFDKYSVPYSTFIIDGQPVYAMIDTGSSMGFYLYESQINKIKGLKKESIYYSTDLTGKVQKNIKYLVSSLNVNNIEFKNVSITPFKPWGLLVYKKGNLPDKPVVGLDAFKDKQIILDYISNSLTITNSVTDKNKPPKGFTELPFQRSSSGMVFDVELSGHKYHMILDTGATVSMIWRERLKAYTPTSCLAVNPKMDNKGCEAAMLTVKSVTGKAEQFGAVIVDGHFQHMEKIDGLLGNSFLRNRKLIIDFKNKRVFFSNEHRKA</sequence>
<dbReference type="InterPro" id="IPR021109">
    <property type="entry name" value="Peptidase_aspartic_dom_sf"/>
</dbReference>
<dbReference type="RefSeq" id="WP_099124900.1">
    <property type="nucleotide sequence ID" value="NZ_CAWNRH010000057.1"/>
</dbReference>
<dbReference type="GO" id="GO:0006508">
    <property type="term" value="P:proteolysis"/>
    <property type="evidence" value="ECO:0007669"/>
    <property type="project" value="InterPro"/>
</dbReference>
<comment type="caution">
    <text evidence="2">The sequence shown here is derived from an EMBL/GenBank/DDBJ whole genome shotgun (WGS) entry which is preliminary data.</text>
</comment>
<organism evidence="2 3">
    <name type="scientific">Xenorhabdus stockiae</name>
    <dbReference type="NCBI Taxonomy" id="351614"/>
    <lineage>
        <taxon>Bacteria</taxon>
        <taxon>Pseudomonadati</taxon>
        <taxon>Pseudomonadota</taxon>
        <taxon>Gammaproteobacteria</taxon>
        <taxon>Enterobacterales</taxon>
        <taxon>Morganellaceae</taxon>
        <taxon>Xenorhabdus</taxon>
    </lineage>
</organism>
<accession>A0A2D0KQ64</accession>